<dbReference type="Proteomes" id="UP000772434">
    <property type="component" value="Unassembled WGS sequence"/>
</dbReference>
<protein>
    <submittedName>
        <fullName evidence="1">Uncharacterized protein</fullName>
    </submittedName>
</protein>
<dbReference type="AlphaFoldDB" id="A0A9P5U9J8"/>
<keyword evidence="2" id="KW-1185">Reference proteome</keyword>
<gene>
    <name evidence="1" type="ORF">BDP27DRAFT_1447191</name>
</gene>
<proteinExistence type="predicted"/>
<comment type="caution">
    <text evidence="1">The sequence shown here is derived from an EMBL/GenBank/DDBJ whole genome shotgun (WGS) entry which is preliminary data.</text>
</comment>
<organism evidence="1 2">
    <name type="scientific">Rhodocollybia butyracea</name>
    <dbReference type="NCBI Taxonomy" id="206335"/>
    <lineage>
        <taxon>Eukaryota</taxon>
        <taxon>Fungi</taxon>
        <taxon>Dikarya</taxon>
        <taxon>Basidiomycota</taxon>
        <taxon>Agaricomycotina</taxon>
        <taxon>Agaricomycetes</taxon>
        <taxon>Agaricomycetidae</taxon>
        <taxon>Agaricales</taxon>
        <taxon>Marasmiineae</taxon>
        <taxon>Omphalotaceae</taxon>
        <taxon>Rhodocollybia</taxon>
    </lineage>
</organism>
<dbReference type="EMBL" id="JADNRY010000044">
    <property type="protein sequence ID" value="KAF9070098.1"/>
    <property type="molecule type" value="Genomic_DNA"/>
</dbReference>
<evidence type="ECO:0000313" key="1">
    <source>
        <dbReference type="EMBL" id="KAF9070098.1"/>
    </source>
</evidence>
<evidence type="ECO:0000313" key="2">
    <source>
        <dbReference type="Proteomes" id="UP000772434"/>
    </source>
</evidence>
<accession>A0A9P5U9J8</accession>
<name>A0A9P5U9J8_9AGAR</name>
<sequence length="311" mass="32822">MASFNLTAEDCSPLLSYYPPGAWLDASSNDTFLSAYSGSSFHSTNTSGATVTVTFNGTGITFLGGHRPNYGTYLISVDGQTVANESSAGPDIFQQVLGSAYELSNGQHTAILTSSSDLTIDIDAVYIQTEIGESGSVVLSIHDILKYLSVPYSSQLSRSMIDDSNSSFVYSSGWDVNEKDYFLNNTLHYTSTAGANASISFSGDAFALYGTVSEDHANVSLSIDGKSVNVLAGAPTVSTLHTEVLLYYAQGLGSNQHTLTVSADPHSSATPFIDIDALVVYSTTGTNTGLAVKALSPIRPLHSPIQRFLAS</sequence>
<reference evidence="1" key="1">
    <citation type="submission" date="2020-11" db="EMBL/GenBank/DDBJ databases">
        <authorList>
            <consortium name="DOE Joint Genome Institute"/>
            <person name="Ahrendt S."/>
            <person name="Riley R."/>
            <person name="Andreopoulos W."/>
            <person name="Labutti K."/>
            <person name="Pangilinan J."/>
            <person name="Ruiz-Duenas F.J."/>
            <person name="Barrasa J.M."/>
            <person name="Sanchez-Garcia M."/>
            <person name="Camarero S."/>
            <person name="Miyauchi S."/>
            <person name="Serrano A."/>
            <person name="Linde D."/>
            <person name="Babiker R."/>
            <person name="Drula E."/>
            <person name="Ayuso-Fernandez I."/>
            <person name="Pacheco R."/>
            <person name="Padilla G."/>
            <person name="Ferreira P."/>
            <person name="Barriuso J."/>
            <person name="Kellner H."/>
            <person name="Castanera R."/>
            <person name="Alfaro M."/>
            <person name="Ramirez L."/>
            <person name="Pisabarro A.G."/>
            <person name="Kuo A."/>
            <person name="Tritt A."/>
            <person name="Lipzen A."/>
            <person name="He G."/>
            <person name="Yan M."/>
            <person name="Ng V."/>
            <person name="Cullen D."/>
            <person name="Martin F."/>
            <person name="Rosso M.-N."/>
            <person name="Henrissat B."/>
            <person name="Hibbett D."/>
            <person name="Martinez A.T."/>
            <person name="Grigoriev I.V."/>
        </authorList>
    </citation>
    <scope>NUCLEOTIDE SEQUENCE</scope>
    <source>
        <strain evidence="1">AH 40177</strain>
    </source>
</reference>
<dbReference type="OrthoDB" id="3258237at2759"/>
<dbReference type="Gene3D" id="2.60.120.260">
    <property type="entry name" value="Galactose-binding domain-like"/>
    <property type="match status" value="2"/>
</dbReference>